<proteinExistence type="inferred from homology"/>
<comment type="similarity">
    <text evidence="1">Belongs to the papillomaviridae E4 protein family.</text>
</comment>
<evidence type="ECO:0000256" key="1">
    <source>
        <dbReference type="ARBA" id="ARBA00009551"/>
    </source>
</evidence>
<evidence type="ECO:0000313" key="5">
    <source>
        <dbReference type="Proteomes" id="UP000137517"/>
    </source>
</evidence>
<keyword evidence="2" id="KW-0244">Early protein</keyword>
<evidence type="ECO:0000256" key="2">
    <source>
        <dbReference type="ARBA" id="ARBA00022518"/>
    </source>
</evidence>
<reference evidence="4 5" key="1">
    <citation type="submission" date="2013-02" db="EMBL/GenBank/DDBJ databases">
        <title>Human papillomavirus type 78 cloned from scale of a flat wart in a patient with HPV 5-associated epidermodysplasia verruciformis.</title>
        <authorList>
            <person name="Sata T."/>
            <person name="Matsukura T."/>
            <person name="Kawashima M."/>
        </authorList>
    </citation>
    <scope>NUCLEOTIDE SEQUENCE [LARGE SCALE GENOMIC DNA]</scope>
    <source>
        <strain evidence="4">Z008</strain>
    </source>
</reference>
<dbReference type="Proteomes" id="UP000137517">
    <property type="component" value="Segment"/>
</dbReference>
<dbReference type="Pfam" id="PF02711">
    <property type="entry name" value="Pap_E4"/>
    <property type="match status" value="1"/>
</dbReference>
<protein>
    <submittedName>
        <fullName evidence="4">Probable protein E4</fullName>
    </submittedName>
</protein>
<sequence length="101" mass="11275">MHLTLYLAHEKYPLLDLCAPTPVPPTRPPKPRWARPRNQNKNDSDSRRSTASSGNDSDSPPSPPPRKPQNERVHWTLAGPTTVTLQVHTQSGNKITLTVHL</sequence>
<evidence type="ECO:0000313" key="4">
    <source>
        <dbReference type="EMBL" id="BAO74126.1"/>
    </source>
</evidence>
<dbReference type="InterPro" id="IPR003861">
    <property type="entry name" value="Papilloma_E4"/>
</dbReference>
<feature type="region of interest" description="Disordered" evidence="3">
    <location>
        <begin position="16"/>
        <end position="73"/>
    </location>
</feature>
<evidence type="ECO:0000256" key="3">
    <source>
        <dbReference type="SAM" id="MobiDB-lite"/>
    </source>
</evidence>
<accession>A0A024FB73</accession>
<organism evidence="4 5">
    <name type="scientific">Human papillomavirus type 78</name>
    <dbReference type="NCBI Taxonomy" id="1297549"/>
    <lineage>
        <taxon>Viruses</taxon>
        <taxon>Monodnaviria</taxon>
        <taxon>Shotokuvirae</taxon>
        <taxon>Cossaviricota</taxon>
        <taxon>Papovaviricetes</taxon>
        <taxon>Zurhausenvirales</taxon>
        <taxon>Papillomaviridae</taxon>
        <taxon>Firstpapillomavirinae</taxon>
        <taxon>Alphapapillomavirus</taxon>
        <taxon>Alphapapillomavirus 2</taxon>
    </lineage>
</organism>
<gene>
    <name evidence="4" type="primary">E4</name>
</gene>
<name>A0A024FB73_9PAPI</name>
<dbReference type="EMBL" id="AB793779">
    <property type="protein sequence ID" value="BAO74126.1"/>
    <property type="molecule type" value="Genomic_DNA"/>
</dbReference>